<dbReference type="SUPFAM" id="SSF46689">
    <property type="entry name" value="Homeodomain-like"/>
    <property type="match status" value="1"/>
</dbReference>
<proteinExistence type="predicted"/>
<keyword evidence="3" id="KW-0804">Transcription</keyword>
<evidence type="ECO:0000313" key="7">
    <source>
        <dbReference type="EMBL" id="TGD71825.1"/>
    </source>
</evidence>
<dbReference type="AlphaFoldDB" id="A0A4Z0LXM0"/>
<sequence length="239" mass="26599">MTADPSTRQRRAQQEQEQPKAHEGQRETPSGRRHYLPAQLRREHILTTSREVFARSGLKGARTRELAAAAGINQSTLFEHFRSKEELFIAAVVEPLGETIDKSRQRMNGYAEAGNAEDLRGLLQAGMLENLHGMVEIYPLLVQALYSDVELGKAVYREHLAPFISARAEIAQDMLGDGIDARLLQLASFGMMFAVVLDRACREDAAQPTSQEEQQQELADIARQLTDLITLGAPPPKPK</sequence>
<dbReference type="PROSITE" id="PS50977">
    <property type="entry name" value="HTH_TETR_2"/>
    <property type="match status" value="1"/>
</dbReference>
<dbReference type="PRINTS" id="PR00455">
    <property type="entry name" value="HTHTETR"/>
</dbReference>
<evidence type="ECO:0000256" key="4">
    <source>
        <dbReference type="PROSITE-ProRule" id="PRU00335"/>
    </source>
</evidence>
<keyword evidence="2 4" id="KW-0238">DNA-binding</keyword>
<keyword evidence="1" id="KW-0805">Transcription regulation</keyword>
<keyword evidence="8" id="KW-1185">Reference proteome</keyword>
<accession>A0A4Z0LXM0</accession>
<dbReference type="PANTHER" id="PTHR30055:SF234">
    <property type="entry name" value="HTH-TYPE TRANSCRIPTIONAL REGULATOR BETI"/>
    <property type="match status" value="1"/>
</dbReference>
<evidence type="ECO:0000256" key="3">
    <source>
        <dbReference type="ARBA" id="ARBA00023163"/>
    </source>
</evidence>
<evidence type="ECO:0000256" key="5">
    <source>
        <dbReference type="SAM" id="MobiDB-lite"/>
    </source>
</evidence>
<evidence type="ECO:0000256" key="1">
    <source>
        <dbReference type="ARBA" id="ARBA00023015"/>
    </source>
</evidence>
<feature type="compositionally biased region" description="Basic and acidic residues" evidence="5">
    <location>
        <begin position="12"/>
        <end position="30"/>
    </location>
</feature>
<dbReference type="Proteomes" id="UP000298050">
    <property type="component" value="Unassembled WGS sequence"/>
</dbReference>
<dbReference type="Pfam" id="PF00440">
    <property type="entry name" value="TetR_N"/>
    <property type="match status" value="1"/>
</dbReference>
<dbReference type="GO" id="GO:0000976">
    <property type="term" value="F:transcription cis-regulatory region binding"/>
    <property type="evidence" value="ECO:0007669"/>
    <property type="project" value="TreeGrafter"/>
</dbReference>
<gene>
    <name evidence="7" type="ORF">E4634_17075</name>
</gene>
<protein>
    <submittedName>
        <fullName evidence="7">TetR/AcrR family transcriptional regulator</fullName>
    </submittedName>
</protein>
<dbReference type="EMBL" id="SRLE01000012">
    <property type="protein sequence ID" value="TGD71825.1"/>
    <property type="molecule type" value="Genomic_DNA"/>
</dbReference>
<name>A0A4Z0LXM0_9GAMM</name>
<evidence type="ECO:0000313" key="8">
    <source>
        <dbReference type="Proteomes" id="UP000298050"/>
    </source>
</evidence>
<comment type="caution">
    <text evidence="7">The sequence shown here is derived from an EMBL/GenBank/DDBJ whole genome shotgun (WGS) entry which is preliminary data.</text>
</comment>
<dbReference type="GO" id="GO:0003700">
    <property type="term" value="F:DNA-binding transcription factor activity"/>
    <property type="evidence" value="ECO:0007669"/>
    <property type="project" value="TreeGrafter"/>
</dbReference>
<dbReference type="RefSeq" id="WP_135445869.1">
    <property type="nucleotide sequence ID" value="NZ_SRLE01000012.1"/>
</dbReference>
<dbReference type="InterPro" id="IPR001647">
    <property type="entry name" value="HTH_TetR"/>
</dbReference>
<dbReference type="PANTHER" id="PTHR30055">
    <property type="entry name" value="HTH-TYPE TRANSCRIPTIONAL REGULATOR RUTR"/>
    <property type="match status" value="1"/>
</dbReference>
<dbReference type="OrthoDB" id="116240at2"/>
<evidence type="ECO:0000259" key="6">
    <source>
        <dbReference type="PROSITE" id="PS50977"/>
    </source>
</evidence>
<organism evidence="7 8">
    <name type="scientific">Mangrovimicrobium sediminis</name>
    <dbReference type="NCBI Taxonomy" id="2562682"/>
    <lineage>
        <taxon>Bacteria</taxon>
        <taxon>Pseudomonadati</taxon>
        <taxon>Pseudomonadota</taxon>
        <taxon>Gammaproteobacteria</taxon>
        <taxon>Cellvibrionales</taxon>
        <taxon>Halieaceae</taxon>
        <taxon>Mangrovimicrobium</taxon>
    </lineage>
</organism>
<reference evidence="7 8" key="1">
    <citation type="submission" date="2019-04" db="EMBL/GenBank/DDBJ databases">
        <title>Taxonomy of novel Haliea sp. from mangrove soil of West Coast of India.</title>
        <authorList>
            <person name="Verma A."/>
            <person name="Kumar P."/>
            <person name="Krishnamurthi S."/>
        </authorList>
    </citation>
    <scope>NUCLEOTIDE SEQUENCE [LARGE SCALE GENOMIC DNA]</scope>
    <source>
        <strain evidence="7 8">SAOS-164</strain>
    </source>
</reference>
<evidence type="ECO:0000256" key="2">
    <source>
        <dbReference type="ARBA" id="ARBA00023125"/>
    </source>
</evidence>
<feature type="domain" description="HTH tetR-type" evidence="6">
    <location>
        <begin position="39"/>
        <end position="99"/>
    </location>
</feature>
<feature type="region of interest" description="Disordered" evidence="5">
    <location>
        <begin position="1"/>
        <end position="34"/>
    </location>
</feature>
<dbReference type="InterPro" id="IPR050109">
    <property type="entry name" value="HTH-type_TetR-like_transc_reg"/>
</dbReference>
<feature type="DNA-binding region" description="H-T-H motif" evidence="4">
    <location>
        <begin position="62"/>
        <end position="81"/>
    </location>
</feature>
<dbReference type="InterPro" id="IPR009057">
    <property type="entry name" value="Homeodomain-like_sf"/>
</dbReference>
<dbReference type="Gene3D" id="1.10.357.10">
    <property type="entry name" value="Tetracycline Repressor, domain 2"/>
    <property type="match status" value="1"/>
</dbReference>